<comment type="caution">
    <text evidence="2">The sequence shown here is derived from an EMBL/GenBank/DDBJ whole genome shotgun (WGS) entry which is preliminary data.</text>
</comment>
<sequence length="209" mass="24271">MPKTLRFQALYQVVLFLTVLAFCIAFVINFQPLYYYFADHQHLAQSVSLTKEGLRSNYQHLLNYLNFPWIKELQLTLPSSPSGLQHFADVKKLFLLDYAVLLCGMPISIWYLRKLVKQGLLWTLIVPAQIILAGTAVLAVMMTLSFQQFFVYFHKLLFRNNDWLFDPLKDPIINALPDEFFFACFGLFFVLFVGGLLGMIWIGKRSLKK</sequence>
<dbReference type="Proteomes" id="UP000286848">
    <property type="component" value="Unassembled WGS sequence"/>
</dbReference>
<reference evidence="3" key="1">
    <citation type="journal article" date="2019" name="Int. J. Syst. Evol. Microbiol.">
        <title>Lactobacillus salitolerans sp. nov., a novel lactic acid bacterium isolated from spent mushroom substrates.</title>
        <authorList>
            <person name="Tohno M."/>
            <person name="Tanizawa Y."/>
            <person name="Kojima Y."/>
            <person name="Sakamoto M."/>
            <person name="Nakamura Y."/>
            <person name="Ohkuma M."/>
            <person name="Kobayashi H."/>
        </authorList>
    </citation>
    <scope>NUCLEOTIDE SEQUENCE [LARGE SCALE GENOMIC DNA]</scope>
    <source>
        <strain evidence="3">YK43</strain>
    </source>
</reference>
<dbReference type="Pfam" id="PF07314">
    <property type="entry name" value="Lit"/>
    <property type="match status" value="1"/>
</dbReference>
<keyword evidence="1" id="KW-0812">Transmembrane</keyword>
<keyword evidence="1" id="KW-0472">Membrane</keyword>
<feature type="transmembrane region" description="Helical" evidence="1">
    <location>
        <begin position="180"/>
        <end position="202"/>
    </location>
</feature>
<feature type="transmembrane region" description="Helical" evidence="1">
    <location>
        <begin position="119"/>
        <end position="146"/>
    </location>
</feature>
<keyword evidence="3" id="KW-1185">Reference proteome</keyword>
<dbReference type="NCBIfam" id="TIGR01906">
    <property type="entry name" value="integ_TIGR01906"/>
    <property type="match status" value="1"/>
</dbReference>
<name>A0A401IT20_9LACO</name>
<feature type="transmembrane region" description="Helical" evidence="1">
    <location>
        <begin position="93"/>
        <end position="112"/>
    </location>
</feature>
<keyword evidence="1" id="KW-1133">Transmembrane helix</keyword>
<accession>A0A401IT20</accession>
<evidence type="ECO:0000313" key="2">
    <source>
        <dbReference type="EMBL" id="GBG94671.1"/>
    </source>
</evidence>
<dbReference type="OrthoDB" id="9813051at2"/>
<gene>
    <name evidence="2" type="ORF">LFYK43_11300</name>
</gene>
<protein>
    <submittedName>
        <fullName evidence="2">Membrane protein</fullName>
    </submittedName>
</protein>
<evidence type="ECO:0000313" key="3">
    <source>
        <dbReference type="Proteomes" id="UP000286848"/>
    </source>
</evidence>
<dbReference type="EMBL" id="BFFP01000015">
    <property type="protein sequence ID" value="GBG94671.1"/>
    <property type="molecule type" value="Genomic_DNA"/>
</dbReference>
<dbReference type="AlphaFoldDB" id="A0A401IT20"/>
<feature type="transmembrane region" description="Helical" evidence="1">
    <location>
        <begin position="9"/>
        <end position="28"/>
    </location>
</feature>
<proteinExistence type="predicted"/>
<dbReference type="RefSeq" id="WP_124976289.1">
    <property type="nucleotide sequence ID" value="NZ_BFFP01000015.1"/>
</dbReference>
<organism evidence="2 3">
    <name type="scientific">Ligilactobacillus salitolerans</name>
    <dbReference type="NCBI Taxonomy" id="1808352"/>
    <lineage>
        <taxon>Bacteria</taxon>
        <taxon>Bacillati</taxon>
        <taxon>Bacillota</taxon>
        <taxon>Bacilli</taxon>
        <taxon>Lactobacillales</taxon>
        <taxon>Lactobacillaceae</taxon>
        <taxon>Ligilactobacillus</taxon>
    </lineage>
</organism>
<evidence type="ECO:0000256" key="1">
    <source>
        <dbReference type="SAM" id="Phobius"/>
    </source>
</evidence>
<dbReference type="InterPro" id="IPR010178">
    <property type="entry name" value="Lit"/>
</dbReference>